<dbReference type="AlphaFoldDB" id="A0A0E9RHA1"/>
<reference evidence="1" key="1">
    <citation type="submission" date="2014-11" db="EMBL/GenBank/DDBJ databases">
        <authorList>
            <person name="Amaro Gonzalez C."/>
        </authorList>
    </citation>
    <scope>NUCLEOTIDE SEQUENCE</scope>
</reference>
<evidence type="ECO:0000313" key="1">
    <source>
        <dbReference type="EMBL" id="JAH28187.1"/>
    </source>
</evidence>
<name>A0A0E9RHA1_ANGAN</name>
<dbReference type="EMBL" id="GBXM01080390">
    <property type="protein sequence ID" value="JAH28187.1"/>
    <property type="molecule type" value="Transcribed_RNA"/>
</dbReference>
<reference evidence="1" key="2">
    <citation type="journal article" date="2015" name="Fish Shellfish Immunol.">
        <title>Early steps in the European eel (Anguilla anguilla)-Vibrio vulnificus interaction in the gills: Role of the RtxA13 toxin.</title>
        <authorList>
            <person name="Callol A."/>
            <person name="Pajuelo D."/>
            <person name="Ebbesson L."/>
            <person name="Teles M."/>
            <person name="MacKenzie S."/>
            <person name="Amaro C."/>
        </authorList>
    </citation>
    <scope>NUCLEOTIDE SEQUENCE</scope>
</reference>
<organism evidence="1">
    <name type="scientific">Anguilla anguilla</name>
    <name type="common">European freshwater eel</name>
    <name type="synonym">Muraena anguilla</name>
    <dbReference type="NCBI Taxonomy" id="7936"/>
    <lineage>
        <taxon>Eukaryota</taxon>
        <taxon>Metazoa</taxon>
        <taxon>Chordata</taxon>
        <taxon>Craniata</taxon>
        <taxon>Vertebrata</taxon>
        <taxon>Euteleostomi</taxon>
        <taxon>Actinopterygii</taxon>
        <taxon>Neopterygii</taxon>
        <taxon>Teleostei</taxon>
        <taxon>Anguilliformes</taxon>
        <taxon>Anguillidae</taxon>
        <taxon>Anguilla</taxon>
    </lineage>
</organism>
<protein>
    <submittedName>
        <fullName evidence="1">Uncharacterized protein</fullName>
    </submittedName>
</protein>
<proteinExistence type="predicted"/>
<accession>A0A0E9RHA1</accession>
<sequence>MPYCDSGIPAAWWMLWYFLQIQRKRLTE</sequence>